<dbReference type="AlphaFoldDB" id="K3XNI8"/>
<evidence type="ECO:0000313" key="1">
    <source>
        <dbReference type="EnsemblPlants" id="KQL08112"/>
    </source>
</evidence>
<name>K3XNI8_SETIT</name>
<keyword evidence="2" id="KW-1185">Reference proteome</keyword>
<dbReference type="Proteomes" id="UP000004995">
    <property type="component" value="Unassembled WGS sequence"/>
</dbReference>
<accession>K3XNI8</accession>
<organism evidence="1 2">
    <name type="scientific">Setaria italica</name>
    <name type="common">Foxtail millet</name>
    <name type="synonym">Panicum italicum</name>
    <dbReference type="NCBI Taxonomy" id="4555"/>
    <lineage>
        <taxon>Eukaryota</taxon>
        <taxon>Viridiplantae</taxon>
        <taxon>Streptophyta</taxon>
        <taxon>Embryophyta</taxon>
        <taxon>Tracheophyta</taxon>
        <taxon>Spermatophyta</taxon>
        <taxon>Magnoliopsida</taxon>
        <taxon>Liliopsida</taxon>
        <taxon>Poales</taxon>
        <taxon>Poaceae</taxon>
        <taxon>PACMAD clade</taxon>
        <taxon>Panicoideae</taxon>
        <taxon>Panicodae</taxon>
        <taxon>Paniceae</taxon>
        <taxon>Cenchrinae</taxon>
        <taxon>Setaria</taxon>
    </lineage>
</organism>
<dbReference type="Gramene" id="KQL08112">
    <property type="protein sequence ID" value="KQL08112"/>
    <property type="gene ID" value="SETIT_003461mg"/>
</dbReference>
<reference evidence="2" key="1">
    <citation type="journal article" date="2012" name="Nat. Biotechnol.">
        <title>Reference genome sequence of the model plant Setaria.</title>
        <authorList>
            <person name="Bennetzen J.L."/>
            <person name="Schmutz J."/>
            <person name="Wang H."/>
            <person name="Percifield R."/>
            <person name="Hawkins J."/>
            <person name="Pontaroli A.C."/>
            <person name="Estep M."/>
            <person name="Feng L."/>
            <person name="Vaughn J.N."/>
            <person name="Grimwood J."/>
            <person name="Jenkins J."/>
            <person name="Barry K."/>
            <person name="Lindquist E."/>
            <person name="Hellsten U."/>
            <person name="Deshpande S."/>
            <person name="Wang X."/>
            <person name="Wu X."/>
            <person name="Mitros T."/>
            <person name="Triplett J."/>
            <person name="Yang X."/>
            <person name="Ye C.Y."/>
            <person name="Mauro-Herrera M."/>
            <person name="Wang L."/>
            <person name="Li P."/>
            <person name="Sharma M."/>
            <person name="Sharma R."/>
            <person name="Ronald P.C."/>
            <person name="Panaud O."/>
            <person name="Kellogg E.A."/>
            <person name="Brutnell T.P."/>
            <person name="Doust A.N."/>
            <person name="Tuskan G.A."/>
            <person name="Rokhsar D."/>
            <person name="Devos K.M."/>
        </authorList>
    </citation>
    <scope>NUCLEOTIDE SEQUENCE [LARGE SCALE GENOMIC DNA]</scope>
    <source>
        <strain evidence="2">cv. Yugu1</strain>
    </source>
</reference>
<reference evidence="1" key="2">
    <citation type="submission" date="2018-08" db="UniProtKB">
        <authorList>
            <consortium name="EnsemblPlants"/>
        </authorList>
    </citation>
    <scope>IDENTIFICATION</scope>
    <source>
        <strain evidence="1">Yugu1</strain>
    </source>
</reference>
<evidence type="ECO:0000313" key="2">
    <source>
        <dbReference type="Proteomes" id="UP000004995"/>
    </source>
</evidence>
<dbReference type="EnsemblPlants" id="KQL08112">
    <property type="protein sequence ID" value="KQL08112"/>
    <property type="gene ID" value="SETIT_003461mg"/>
</dbReference>
<proteinExistence type="predicted"/>
<dbReference type="HOGENOM" id="CLU_2296572_0_0_1"/>
<protein>
    <submittedName>
        <fullName evidence="1">Uncharacterized protein</fullName>
    </submittedName>
</protein>
<dbReference type="InParanoid" id="K3XNI8"/>
<sequence>MDLYLLDSFIHKTRHAEIYINKKIQLKRGYKGKGSPKNRFFHKAESAAATAYTTYSRRVADWPDLQSASSSAFPVASTLKTNNNLKPVTYQSSMAILEFLL</sequence>
<dbReference type="EMBL" id="AGNK02003414">
    <property type="status" value="NOT_ANNOTATED_CDS"/>
    <property type="molecule type" value="Genomic_DNA"/>
</dbReference>